<organism evidence="3 4">
    <name type="scientific">Legionella feeleii</name>
    <dbReference type="NCBI Taxonomy" id="453"/>
    <lineage>
        <taxon>Bacteria</taxon>
        <taxon>Pseudomonadati</taxon>
        <taxon>Pseudomonadota</taxon>
        <taxon>Gammaproteobacteria</taxon>
        <taxon>Legionellales</taxon>
        <taxon>Legionellaceae</taxon>
        <taxon>Legionella</taxon>
    </lineage>
</organism>
<protein>
    <recommendedName>
        <fullName evidence="2">DUF5681 domain-containing protein</fullName>
    </recommendedName>
</protein>
<evidence type="ECO:0000259" key="2">
    <source>
        <dbReference type="Pfam" id="PF18932"/>
    </source>
</evidence>
<name>A0A378IT87_9GAMM</name>
<dbReference type="RefSeq" id="WP_115174722.1">
    <property type="nucleotide sequence ID" value="NZ_UGNY01000001.1"/>
</dbReference>
<gene>
    <name evidence="3" type="ORF">NCTC11978_00888</name>
</gene>
<evidence type="ECO:0000313" key="4">
    <source>
        <dbReference type="Proteomes" id="UP000254033"/>
    </source>
</evidence>
<evidence type="ECO:0000313" key="3">
    <source>
        <dbReference type="EMBL" id="STX37711.1"/>
    </source>
</evidence>
<dbReference type="InterPro" id="IPR043736">
    <property type="entry name" value="DUF5681"/>
</dbReference>
<dbReference type="Pfam" id="PF18932">
    <property type="entry name" value="DUF5681"/>
    <property type="match status" value="1"/>
</dbReference>
<dbReference type="AlphaFoldDB" id="A0A378IT87"/>
<reference evidence="3 4" key="1">
    <citation type="submission" date="2018-06" db="EMBL/GenBank/DDBJ databases">
        <authorList>
            <consortium name="Pathogen Informatics"/>
            <person name="Doyle S."/>
        </authorList>
    </citation>
    <scope>NUCLEOTIDE SEQUENCE [LARGE SCALE GENOMIC DNA]</scope>
    <source>
        <strain evidence="3 4">NCTC11978</strain>
    </source>
</reference>
<sequence>MSKFKKGQSGNPGGKKPGTINKRTQLGKLLEPYAEDLVIKAVELALAGDVHAIKICLDRLIPKATNLPVQFEMNGIDIDSLDNLSIIGKRIMTLIASGNITPEDGQRVIGVLDAQRKFIEHVDIVRKLDELSEHFTK</sequence>
<dbReference type="Proteomes" id="UP000254033">
    <property type="component" value="Unassembled WGS sequence"/>
</dbReference>
<accession>A0A378IT87</accession>
<proteinExistence type="predicted"/>
<evidence type="ECO:0000256" key="1">
    <source>
        <dbReference type="SAM" id="MobiDB-lite"/>
    </source>
</evidence>
<feature type="domain" description="DUF5681" evidence="2">
    <location>
        <begin position="2"/>
        <end position="62"/>
    </location>
</feature>
<dbReference type="EMBL" id="UGNY01000001">
    <property type="protein sequence ID" value="STX37711.1"/>
    <property type="molecule type" value="Genomic_DNA"/>
</dbReference>
<feature type="region of interest" description="Disordered" evidence="1">
    <location>
        <begin position="1"/>
        <end position="21"/>
    </location>
</feature>